<keyword evidence="4" id="KW-0731">Sigma factor</keyword>
<evidence type="ECO:0000256" key="3">
    <source>
        <dbReference type="ARBA" id="ARBA00023015"/>
    </source>
</evidence>
<keyword evidence="11" id="KW-1185">Reference proteome</keyword>
<dbReference type="OrthoDB" id="3211555at2"/>
<dbReference type="SUPFAM" id="SSF88659">
    <property type="entry name" value="Sigma3 and sigma4 domains of RNA polymerase sigma factors"/>
    <property type="match status" value="1"/>
</dbReference>
<feature type="region of interest" description="Disordered" evidence="7">
    <location>
        <begin position="94"/>
        <end position="114"/>
    </location>
</feature>
<gene>
    <name evidence="10" type="ORF">FK531_04090</name>
</gene>
<dbReference type="SUPFAM" id="SSF88946">
    <property type="entry name" value="Sigma2 domain of RNA polymerase sigma factors"/>
    <property type="match status" value="1"/>
</dbReference>
<dbReference type="InterPro" id="IPR036388">
    <property type="entry name" value="WH-like_DNA-bd_sf"/>
</dbReference>
<dbReference type="GO" id="GO:0006352">
    <property type="term" value="P:DNA-templated transcription initiation"/>
    <property type="evidence" value="ECO:0007669"/>
    <property type="project" value="InterPro"/>
</dbReference>
<organism evidence="10 11">
    <name type="scientific">Rhodococcus spelaei</name>
    <dbReference type="NCBI Taxonomy" id="2546320"/>
    <lineage>
        <taxon>Bacteria</taxon>
        <taxon>Bacillati</taxon>
        <taxon>Actinomycetota</taxon>
        <taxon>Actinomycetes</taxon>
        <taxon>Mycobacteriales</taxon>
        <taxon>Nocardiaceae</taxon>
        <taxon>Rhodococcus</taxon>
    </lineage>
</organism>
<dbReference type="InterPro" id="IPR032710">
    <property type="entry name" value="NTF2-like_dom_sf"/>
</dbReference>
<evidence type="ECO:0000256" key="6">
    <source>
        <dbReference type="ARBA" id="ARBA00023163"/>
    </source>
</evidence>
<dbReference type="EMBL" id="VIGH01000002">
    <property type="protein sequence ID" value="TQF74317.1"/>
    <property type="molecule type" value="Genomic_DNA"/>
</dbReference>
<dbReference type="Pfam" id="PF04542">
    <property type="entry name" value="Sigma70_r2"/>
    <property type="match status" value="1"/>
</dbReference>
<feature type="domain" description="RNA polymerase sigma factor 70 region 4 type 2" evidence="9">
    <location>
        <begin position="130"/>
        <end position="179"/>
    </location>
</feature>
<dbReference type="GO" id="GO:0016987">
    <property type="term" value="F:sigma factor activity"/>
    <property type="evidence" value="ECO:0007669"/>
    <property type="project" value="UniProtKB-KW"/>
</dbReference>
<keyword evidence="6" id="KW-0804">Transcription</keyword>
<dbReference type="AlphaFoldDB" id="A0A541BPP9"/>
<dbReference type="GO" id="GO:0003677">
    <property type="term" value="F:DNA binding"/>
    <property type="evidence" value="ECO:0007669"/>
    <property type="project" value="UniProtKB-KW"/>
</dbReference>
<feature type="domain" description="RNA polymerase sigma-70 region 2" evidence="8">
    <location>
        <begin position="28"/>
        <end position="91"/>
    </location>
</feature>
<evidence type="ECO:0000259" key="8">
    <source>
        <dbReference type="Pfam" id="PF04542"/>
    </source>
</evidence>
<comment type="similarity">
    <text evidence="1">Belongs to the sigma-70 factor family. ECF subfamily.</text>
</comment>
<comment type="subunit">
    <text evidence="2">Interacts transiently with the RNA polymerase catalytic core formed by RpoA, RpoB, RpoC and RpoZ (2 alpha, 1 beta, 1 beta' and 1 omega subunit) to form the RNA polymerase holoenzyme that can initiate transcription.</text>
</comment>
<dbReference type="SUPFAM" id="SSF54427">
    <property type="entry name" value="NTF2-like"/>
    <property type="match status" value="1"/>
</dbReference>
<dbReference type="InterPro" id="IPR052704">
    <property type="entry name" value="ECF_Sigma-70_Domain"/>
</dbReference>
<name>A0A541BPP9_9NOCA</name>
<dbReference type="InterPro" id="IPR013324">
    <property type="entry name" value="RNA_pol_sigma_r3/r4-like"/>
</dbReference>
<dbReference type="Proteomes" id="UP000316256">
    <property type="component" value="Unassembled WGS sequence"/>
</dbReference>
<evidence type="ECO:0000256" key="7">
    <source>
        <dbReference type="SAM" id="MobiDB-lite"/>
    </source>
</evidence>
<dbReference type="Gene3D" id="1.10.1740.10">
    <property type="match status" value="1"/>
</dbReference>
<dbReference type="Pfam" id="PF08281">
    <property type="entry name" value="Sigma70_r4_2"/>
    <property type="match status" value="1"/>
</dbReference>
<dbReference type="PANTHER" id="PTHR30173:SF43">
    <property type="entry name" value="ECF RNA POLYMERASE SIGMA FACTOR SIGI-RELATED"/>
    <property type="match status" value="1"/>
</dbReference>
<proteinExistence type="inferred from homology"/>
<evidence type="ECO:0000259" key="9">
    <source>
        <dbReference type="Pfam" id="PF08281"/>
    </source>
</evidence>
<dbReference type="NCBIfam" id="TIGR02937">
    <property type="entry name" value="sigma70-ECF"/>
    <property type="match status" value="1"/>
</dbReference>
<dbReference type="PANTHER" id="PTHR30173">
    <property type="entry name" value="SIGMA 19 FACTOR"/>
    <property type="match status" value="1"/>
</dbReference>
<dbReference type="InterPro" id="IPR014284">
    <property type="entry name" value="RNA_pol_sigma-70_dom"/>
</dbReference>
<dbReference type="InterPro" id="IPR007627">
    <property type="entry name" value="RNA_pol_sigma70_r2"/>
</dbReference>
<feature type="region of interest" description="Disordered" evidence="7">
    <location>
        <begin position="171"/>
        <end position="190"/>
    </location>
</feature>
<accession>A0A541BPP9</accession>
<protein>
    <submittedName>
        <fullName evidence="10">Sigma-70 family RNA polymerase sigma factor</fullName>
    </submittedName>
</protein>
<keyword evidence="5" id="KW-0238">DNA-binding</keyword>
<evidence type="ECO:0000256" key="1">
    <source>
        <dbReference type="ARBA" id="ARBA00010641"/>
    </source>
</evidence>
<sequence length="319" mass="34485">MFGLRCLVDESDEENVTAVSDEFLARSFEEHREHLRAVGYRMLGSTAEAEDAVQETWLRLSRSDTEAVNNLGGWLTTVLSRVCLDMLRSRGSRHEIPLDEPGHSDLPEPRHESAPEDQAVLADSVGIAMMVVLDTLTPAERLTFVLHDMFAVPFEEIAPIVDRSPAATRQLASRARRRLQDAPAPGHDRRSRRRVVDAFLVAAREGRFEDLLAVLDPDVVLRADDVAVAGATAALAFGAPSLAAEMHGAGAVAEAFRGRATHARPVLVDGRPGAVWAPDGTPRSVYAFTIVGDRIVGLDVVADPETISGFGIDLAPSDA</sequence>
<evidence type="ECO:0000256" key="4">
    <source>
        <dbReference type="ARBA" id="ARBA00023082"/>
    </source>
</evidence>
<evidence type="ECO:0000256" key="5">
    <source>
        <dbReference type="ARBA" id="ARBA00023125"/>
    </source>
</evidence>
<dbReference type="InterPro" id="IPR013249">
    <property type="entry name" value="RNA_pol_sigma70_r4_t2"/>
</dbReference>
<keyword evidence="3" id="KW-0805">Transcription regulation</keyword>
<evidence type="ECO:0000256" key="2">
    <source>
        <dbReference type="ARBA" id="ARBA00011344"/>
    </source>
</evidence>
<comment type="caution">
    <text evidence="10">The sequence shown here is derived from an EMBL/GenBank/DDBJ whole genome shotgun (WGS) entry which is preliminary data.</text>
</comment>
<evidence type="ECO:0000313" key="10">
    <source>
        <dbReference type="EMBL" id="TQF74317.1"/>
    </source>
</evidence>
<dbReference type="InterPro" id="IPR013325">
    <property type="entry name" value="RNA_pol_sigma_r2"/>
</dbReference>
<reference evidence="10 11" key="1">
    <citation type="submission" date="2019-06" db="EMBL/GenBank/DDBJ databases">
        <title>Rhodococcus spaelei sp. nov., isolated from a cave.</title>
        <authorList>
            <person name="Lee S.D."/>
        </authorList>
    </citation>
    <scope>NUCLEOTIDE SEQUENCE [LARGE SCALE GENOMIC DNA]</scope>
    <source>
        <strain evidence="10 11">C9-5</strain>
    </source>
</reference>
<dbReference type="Gene3D" id="1.10.10.10">
    <property type="entry name" value="Winged helix-like DNA-binding domain superfamily/Winged helix DNA-binding domain"/>
    <property type="match status" value="1"/>
</dbReference>
<evidence type="ECO:0000313" key="11">
    <source>
        <dbReference type="Proteomes" id="UP000316256"/>
    </source>
</evidence>